<evidence type="ECO:0000256" key="1">
    <source>
        <dbReference type="SAM" id="SignalP"/>
    </source>
</evidence>
<proteinExistence type="predicted"/>
<dbReference type="GO" id="GO:0000272">
    <property type="term" value="P:polysaccharide catabolic process"/>
    <property type="evidence" value="ECO:0007669"/>
    <property type="project" value="InterPro"/>
</dbReference>
<gene>
    <name evidence="2" type="ORF">A2777_03465</name>
</gene>
<protein>
    <recommendedName>
        <fullName evidence="4">Dockerin domain-containing protein</fullName>
    </recommendedName>
</protein>
<dbReference type="InterPro" id="IPR036439">
    <property type="entry name" value="Dockerin_dom_sf"/>
</dbReference>
<dbReference type="Gene3D" id="1.10.1330.10">
    <property type="entry name" value="Dockerin domain"/>
    <property type="match status" value="1"/>
</dbReference>
<dbReference type="SUPFAM" id="SSF63446">
    <property type="entry name" value="Type I dockerin domain"/>
    <property type="match status" value="1"/>
</dbReference>
<feature type="signal peptide" evidence="1">
    <location>
        <begin position="1"/>
        <end position="22"/>
    </location>
</feature>
<evidence type="ECO:0008006" key="4">
    <source>
        <dbReference type="Google" id="ProtNLM"/>
    </source>
</evidence>
<dbReference type="Pfam" id="PF14099">
    <property type="entry name" value="Polysacc_lyase"/>
    <property type="match status" value="1"/>
</dbReference>
<evidence type="ECO:0000313" key="2">
    <source>
        <dbReference type="EMBL" id="OGG05596.1"/>
    </source>
</evidence>
<keyword evidence="1" id="KW-0732">Signal</keyword>
<feature type="chain" id="PRO_5009522727" description="Dockerin domain-containing protein" evidence="1">
    <location>
        <begin position="23"/>
        <end position="326"/>
    </location>
</feature>
<dbReference type="EMBL" id="MFJF01000029">
    <property type="protein sequence ID" value="OGG05596.1"/>
    <property type="molecule type" value="Genomic_DNA"/>
</dbReference>
<comment type="caution">
    <text evidence="2">The sequence shown here is derived from an EMBL/GenBank/DDBJ whole genome shotgun (WGS) entry which is preliminary data.</text>
</comment>
<dbReference type="Proteomes" id="UP000177354">
    <property type="component" value="Unassembled WGS sequence"/>
</dbReference>
<evidence type="ECO:0000313" key="3">
    <source>
        <dbReference type="Proteomes" id="UP000177354"/>
    </source>
</evidence>
<dbReference type="Gene3D" id="2.60.120.200">
    <property type="match status" value="1"/>
</dbReference>
<dbReference type="AlphaFoldDB" id="A0A1F5YZM4"/>
<accession>A0A1F5YZM4</accession>
<reference evidence="2 3" key="1">
    <citation type="journal article" date="2016" name="Nat. Commun.">
        <title>Thousands of microbial genomes shed light on interconnected biogeochemical processes in an aquifer system.</title>
        <authorList>
            <person name="Anantharaman K."/>
            <person name="Brown C.T."/>
            <person name="Hug L.A."/>
            <person name="Sharon I."/>
            <person name="Castelle C.J."/>
            <person name="Probst A.J."/>
            <person name="Thomas B.C."/>
            <person name="Singh A."/>
            <person name="Wilkins M.J."/>
            <person name="Karaoz U."/>
            <person name="Brodie E.L."/>
            <person name="Williams K.H."/>
            <person name="Hubbard S.S."/>
            <person name="Banfield J.F."/>
        </authorList>
    </citation>
    <scope>NUCLEOTIDE SEQUENCE [LARGE SCALE GENOMIC DNA]</scope>
</reference>
<dbReference type="InterPro" id="IPR025975">
    <property type="entry name" value="Polysacc_lyase"/>
</dbReference>
<sequence length="326" mass="36318">MLLLIFIPVLLLSFISPPQSLAQACPQGDANSDCEVDGLDYVIWLNHYNQESAYGSVEGDFSNDGKTDGLDYIVWLNNVGKSSTPIPTTPSLTPVPTAITGNIYWQGNAETGNLSQWCHAHTVTPDRIQVVTGPVKQGKYAYRFELRDGDNIFGTERVVLSQGPEPCGHPLELNGQEKYYGWSVYLPSNFPVYTSWSQVMQFKAHDTGSPPLQLALNDNQWRLTYRPTASSSNLVKWSTPAVRGRWERFVAHVKWSTDPNVGFIEFWYNGTKVVPLFKTSTIHFLNGQPVPNHVAIGHYRDAAISSNVILYHDGFTVGSTYESVAQ</sequence>
<organism evidence="2 3">
    <name type="scientific">Candidatus Gottesmanbacteria bacterium RIFCSPHIGHO2_01_FULL_40_15</name>
    <dbReference type="NCBI Taxonomy" id="1798376"/>
    <lineage>
        <taxon>Bacteria</taxon>
        <taxon>Candidatus Gottesmaniibacteriota</taxon>
    </lineage>
</organism>
<name>A0A1F5YZM4_9BACT</name>